<evidence type="ECO:0000256" key="1">
    <source>
        <dbReference type="SAM" id="Phobius"/>
    </source>
</evidence>
<sequence>MISVNGNQHDYFKGNKGLRQGNPLSPYLFTLVMKVLSLMIKRNLERDEFSKVSGLVPNLEKSVVFFGNVPSHIKISILKVMPFSEGSLPTRYLGVLLISFRLYKKFCDPLIDKVKQRLYNWKNKVLSFAGRLQLIQSVMCFIQVFWSSVFILYVFVSHESERIMRGFLWSQGNLQRGKAKFDSWCFLGPLCQFISKRDIFKAGLPLNCKVANLVHNDLMKFGYAHNDLYLVLDLMTARPINRSIWCTIQRWYKGWFWKNSIIYAIKIQYLGSLLFVCGNCYLVFALKIIWVIKPRVDYVKFIDRCSSYSGRDSVDVCDPCEDMKGYVEDMKNSYDYSIQGIVPFS</sequence>
<name>A0A699HSA7_TANCI</name>
<proteinExistence type="predicted"/>
<comment type="caution">
    <text evidence="2">The sequence shown here is derived from an EMBL/GenBank/DDBJ whole genome shotgun (WGS) entry which is preliminary data.</text>
</comment>
<keyword evidence="1" id="KW-0812">Transmembrane</keyword>
<feature type="transmembrane region" description="Helical" evidence="1">
    <location>
        <begin position="267"/>
        <end position="292"/>
    </location>
</feature>
<gene>
    <name evidence="2" type="ORF">Tci_437542</name>
</gene>
<feature type="transmembrane region" description="Helical" evidence="1">
    <location>
        <begin position="134"/>
        <end position="156"/>
    </location>
</feature>
<dbReference type="EMBL" id="BKCJ010197417">
    <property type="protein sequence ID" value="GEY65568.1"/>
    <property type="molecule type" value="Genomic_DNA"/>
</dbReference>
<dbReference type="AlphaFoldDB" id="A0A699HSA7"/>
<evidence type="ECO:0000313" key="2">
    <source>
        <dbReference type="EMBL" id="GEY65568.1"/>
    </source>
</evidence>
<dbReference type="PANTHER" id="PTHR33116:SF84">
    <property type="entry name" value="RNA-DIRECTED DNA POLYMERASE"/>
    <property type="match status" value="1"/>
</dbReference>
<keyword evidence="1" id="KW-0472">Membrane</keyword>
<dbReference type="PANTHER" id="PTHR33116">
    <property type="entry name" value="REVERSE TRANSCRIPTASE ZINC-BINDING DOMAIN-CONTAINING PROTEIN-RELATED-RELATED"/>
    <property type="match status" value="1"/>
</dbReference>
<organism evidence="2">
    <name type="scientific">Tanacetum cinerariifolium</name>
    <name type="common">Dalmatian daisy</name>
    <name type="synonym">Chrysanthemum cinerariifolium</name>
    <dbReference type="NCBI Taxonomy" id="118510"/>
    <lineage>
        <taxon>Eukaryota</taxon>
        <taxon>Viridiplantae</taxon>
        <taxon>Streptophyta</taxon>
        <taxon>Embryophyta</taxon>
        <taxon>Tracheophyta</taxon>
        <taxon>Spermatophyta</taxon>
        <taxon>Magnoliopsida</taxon>
        <taxon>eudicotyledons</taxon>
        <taxon>Gunneridae</taxon>
        <taxon>Pentapetalae</taxon>
        <taxon>asterids</taxon>
        <taxon>campanulids</taxon>
        <taxon>Asterales</taxon>
        <taxon>Asteraceae</taxon>
        <taxon>Asteroideae</taxon>
        <taxon>Anthemideae</taxon>
        <taxon>Anthemidinae</taxon>
        <taxon>Tanacetum</taxon>
    </lineage>
</organism>
<reference evidence="2" key="1">
    <citation type="journal article" date="2019" name="Sci. Rep.">
        <title>Draft genome of Tanacetum cinerariifolium, the natural source of mosquito coil.</title>
        <authorList>
            <person name="Yamashiro T."/>
            <person name="Shiraishi A."/>
            <person name="Satake H."/>
            <person name="Nakayama K."/>
        </authorList>
    </citation>
    <scope>NUCLEOTIDE SEQUENCE</scope>
</reference>
<keyword evidence="1" id="KW-1133">Transmembrane helix</keyword>
<accession>A0A699HSA7</accession>
<protein>
    <recommendedName>
        <fullName evidence="3">RNA-directed DNA polymerase, eukaryota, reverse transcriptase zinc-binding domain protein</fullName>
    </recommendedName>
</protein>
<evidence type="ECO:0008006" key="3">
    <source>
        <dbReference type="Google" id="ProtNLM"/>
    </source>
</evidence>